<accession>A0A5B6VVH4</accession>
<organism evidence="4 5">
    <name type="scientific">Gossypium australe</name>
    <dbReference type="NCBI Taxonomy" id="47621"/>
    <lineage>
        <taxon>Eukaryota</taxon>
        <taxon>Viridiplantae</taxon>
        <taxon>Streptophyta</taxon>
        <taxon>Embryophyta</taxon>
        <taxon>Tracheophyta</taxon>
        <taxon>Spermatophyta</taxon>
        <taxon>Magnoliopsida</taxon>
        <taxon>eudicotyledons</taxon>
        <taxon>Gunneridae</taxon>
        <taxon>Pentapetalae</taxon>
        <taxon>rosids</taxon>
        <taxon>malvids</taxon>
        <taxon>Malvales</taxon>
        <taxon>Malvaceae</taxon>
        <taxon>Malvoideae</taxon>
        <taxon>Gossypium</taxon>
    </lineage>
</organism>
<name>A0A5B6VVH4_9ROSI</name>
<proteinExistence type="predicted"/>
<feature type="domain" description="Retrotransposon gag" evidence="3">
    <location>
        <begin position="295"/>
        <end position="373"/>
    </location>
</feature>
<protein>
    <recommendedName>
        <fullName evidence="3">Retrotransposon gag domain-containing protein</fullName>
    </recommendedName>
</protein>
<keyword evidence="1" id="KW-0175">Coiled coil</keyword>
<dbReference type="InterPro" id="IPR005162">
    <property type="entry name" value="Retrotrans_gag_dom"/>
</dbReference>
<evidence type="ECO:0000256" key="2">
    <source>
        <dbReference type="SAM" id="MobiDB-lite"/>
    </source>
</evidence>
<evidence type="ECO:0000256" key="1">
    <source>
        <dbReference type="SAM" id="Coils"/>
    </source>
</evidence>
<feature type="region of interest" description="Disordered" evidence="2">
    <location>
        <begin position="146"/>
        <end position="192"/>
    </location>
</feature>
<keyword evidence="5" id="KW-1185">Reference proteome</keyword>
<feature type="compositionally biased region" description="Polar residues" evidence="2">
    <location>
        <begin position="182"/>
        <end position="192"/>
    </location>
</feature>
<dbReference type="PANTHER" id="PTHR32108">
    <property type="entry name" value="DNA-DIRECTED RNA POLYMERASE SUBUNIT ALPHA"/>
    <property type="match status" value="1"/>
</dbReference>
<dbReference type="Pfam" id="PF03732">
    <property type="entry name" value="Retrotrans_gag"/>
    <property type="match status" value="1"/>
</dbReference>
<comment type="caution">
    <text evidence="4">The sequence shown here is derived from an EMBL/GenBank/DDBJ whole genome shotgun (WGS) entry which is preliminary data.</text>
</comment>
<reference evidence="5" key="1">
    <citation type="journal article" date="2019" name="Plant Biotechnol. J.">
        <title>Genome sequencing of the Australian wild diploid species Gossypium australe highlights disease resistance and delayed gland morphogenesis.</title>
        <authorList>
            <person name="Cai Y."/>
            <person name="Cai X."/>
            <person name="Wang Q."/>
            <person name="Wang P."/>
            <person name="Zhang Y."/>
            <person name="Cai C."/>
            <person name="Xu Y."/>
            <person name="Wang K."/>
            <person name="Zhou Z."/>
            <person name="Wang C."/>
            <person name="Geng S."/>
            <person name="Li B."/>
            <person name="Dong Q."/>
            <person name="Hou Y."/>
            <person name="Wang H."/>
            <person name="Ai P."/>
            <person name="Liu Z."/>
            <person name="Yi F."/>
            <person name="Sun M."/>
            <person name="An G."/>
            <person name="Cheng J."/>
            <person name="Zhang Y."/>
            <person name="Shi Q."/>
            <person name="Xie Y."/>
            <person name="Shi X."/>
            <person name="Chang Y."/>
            <person name="Huang F."/>
            <person name="Chen Y."/>
            <person name="Hong S."/>
            <person name="Mi L."/>
            <person name="Sun Q."/>
            <person name="Zhang L."/>
            <person name="Zhou B."/>
            <person name="Peng R."/>
            <person name="Zhang X."/>
            <person name="Liu F."/>
        </authorList>
    </citation>
    <scope>NUCLEOTIDE SEQUENCE [LARGE SCALE GENOMIC DNA]</scope>
    <source>
        <strain evidence="5">cv. PA1801</strain>
    </source>
</reference>
<dbReference type="Proteomes" id="UP000325315">
    <property type="component" value="Unassembled WGS sequence"/>
</dbReference>
<evidence type="ECO:0000313" key="4">
    <source>
        <dbReference type="EMBL" id="KAA3472984.1"/>
    </source>
</evidence>
<gene>
    <name evidence="4" type="ORF">EPI10_023399</name>
</gene>
<dbReference type="AlphaFoldDB" id="A0A5B6VVH4"/>
<dbReference type="EMBL" id="SMMG02000005">
    <property type="protein sequence ID" value="KAA3472984.1"/>
    <property type="molecule type" value="Genomic_DNA"/>
</dbReference>
<sequence length="661" mass="76862">MFTSGPIKVRNGEVRFRKEEFRAWKEDREVGRRENVSELKLSLNKIEEMKGKIERLESALQNCELRIEQLEAREEHWKEELHHSYDQVRSRDYLMGKAIVQIREVVDHLQTLAAQADILSMKYKLQSDRGQELTSLYARSDAEVIGKAPTRNEGPNVGRSEKHDGSNGLDDEWGNGQRKGSPRSNPGDNPTNLVILDLDIAERKGIRTESSRQLEDRCRWLEEKFKALENADHHHGIDAKDLNLVSDLLLPHKFKMLEFEKYNRTSCPEAHITMFCRRMTGYVNNDQLLIHYFRDSLVGPASRWYNQLSRARISSWKDLAQAFMKQYNHVTNMTPDRITLQNMEKKSNESFRQYEQRWREVAMQVQPPLLENETTMLFINTLKAPFITHMIGSTTKSFVDIVMTGEMIENAIRGGKIEVGETTKRSTPRKKDDEVNNTSTYNKGYSRVITVNQPKVITAGRQRSGTRQNSEKLQFMPIPMTYKELYQSLFDAHMVSPFYLKPLQPPFPKWYNENAQCEYHARIKCHSIENCTTFKQLVERFIKRGIVKFDDSSKPDYFDEAVNAIIEGGDKRDFEDDSDCNLSSDLLIMVEQDEKQTLLYKRSVDIMRGHAWATKTQAKHENRALLIYIERDGISYAVSKGDKIHVPSLFLHKFSIRGAWM</sequence>
<evidence type="ECO:0000313" key="5">
    <source>
        <dbReference type="Proteomes" id="UP000325315"/>
    </source>
</evidence>
<evidence type="ECO:0000259" key="3">
    <source>
        <dbReference type="Pfam" id="PF03732"/>
    </source>
</evidence>
<dbReference type="OrthoDB" id="1750196at2759"/>
<feature type="coiled-coil region" evidence="1">
    <location>
        <begin position="39"/>
        <end position="87"/>
    </location>
</feature>
<dbReference type="PANTHER" id="PTHR32108:SF5">
    <property type="entry name" value="DYNACTIN SUBUNIT 1-LIKE"/>
    <property type="match status" value="1"/>
</dbReference>